<organism evidence="1 2">
    <name type="scientific">Mesorhizobium loti R88b</name>
    <dbReference type="NCBI Taxonomy" id="935548"/>
    <lineage>
        <taxon>Bacteria</taxon>
        <taxon>Pseudomonadati</taxon>
        <taxon>Pseudomonadota</taxon>
        <taxon>Alphaproteobacteria</taxon>
        <taxon>Hyphomicrobiales</taxon>
        <taxon>Phyllobacteriaceae</taxon>
        <taxon>Mesorhizobium</taxon>
    </lineage>
</organism>
<dbReference type="RefSeq" id="WP_027031849.1">
    <property type="nucleotide sequence ID" value="NZ_CP033367.1"/>
</dbReference>
<dbReference type="AlphaFoldDB" id="A0A6M7WH58"/>
<proteinExistence type="predicted"/>
<dbReference type="Proteomes" id="UP000503017">
    <property type="component" value="Chromosome"/>
</dbReference>
<name>A0A6M7WH58_RHILI</name>
<reference evidence="1 2" key="1">
    <citation type="submission" date="2018-10" db="EMBL/GenBank/DDBJ databases">
        <authorList>
            <person name="Perry B.J."/>
            <person name="Sullivan J.T."/>
            <person name="Murphy R.J.T."/>
            <person name="Ramsay J.P."/>
            <person name="Ronson C.W."/>
        </authorList>
    </citation>
    <scope>NUCLEOTIDE SEQUENCE [LARGE SCALE GENOMIC DNA]</scope>
    <source>
        <strain evidence="1 2">R88b</strain>
    </source>
</reference>
<protein>
    <submittedName>
        <fullName evidence="1">Uncharacterized protein</fullName>
    </submittedName>
</protein>
<evidence type="ECO:0000313" key="1">
    <source>
        <dbReference type="EMBL" id="QKD01136.1"/>
    </source>
</evidence>
<dbReference type="EMBL" id="CP033367">
    <property type="protein sequence ID" value="QKD01136.1"/>
    <property type="molecule type" value="Genomic_DNA"/>
</dbReference>
<accession>A0A6M7WH58</accession>
<evidence type="ECO:0000313" key="2">
    <source>
        <dbReference type="Proteomes" id="UP000503017"/>
    </source>
</evidence>
<sequence>MQFKNETDNYLDLGLYKYGSRYAVLREPELGGIYSKLEARYGKAFDLSPMRCRPVDGIEVEAYRTQGAPFFVLFYATQKELIGGPLFVVTELHGRISRPDALFVLQNSIGLSLAHADKGGVNHLCFQQDLEFLLVRDQNDIVAGYGKAAAWLKAFRKSYPEFVV</sequence>
<gene>
    <name evidence="1" type="ORF">EB235_06175</name>
</gene>